<dbReference type="PANTHER" id="PTHR34835">
    <property type="entry name" value="OS07G0283600 PROTEIN-RELATED"/>
    <property type="match status" value="1"/>
</dbReference>
<feature type="region of interest" description="Disordered" evidence="1">
    <location>
        <begin position="199"/>
        <end position="218"/>
    </location>
</feature>
<accession>A0ABM3RRY2</accession>
<gene>
    <name evidence="3" type="primary">LOC110787125</name>
</gene>
<name>A0ABM3RRY2_SPIOL</name>
<feature type="compositionally biased region" description="Basic residues" evidence="1">
    <location>
        <begin position="123"/>
        <end position="140"/>
    </location>
</feature>
<feature type="compositionally biased region" description="Basic and acidic residues" evidence="1">
    <location>
        <begin position="234"/>
        <end position="244"/>
    </location>
</feature>
<keyword evidence="2" id="KW-1185">Reference proteome</keyword>
<dbReference type="Proteomes" id="UP000813463">
    <property type="component" value="Chromosome 4"/>
</dbReference>
<dbReference type="PANTHER" id="PTHR34835:SF34">
    <property type="entry name" value="OS08G0555500 PROTEIN"/>
    <property type="match status" value="1"/>
</dbReference>
<reference evidence="3" key="2">
    <citation type="submission" date="2025-08" db="UniProtKB">
        <authorList>
            <consortium name="RefSeq"/>
        </authorList>
    </citation>
    <scope>IDENTIFICATION</scope>
    <source>
        <tissue evidence="3">Leaf</tissue>
    </source>
</reference>
<proteinExistence type="predicted"/>
<protein>
    <submittedName>
        <fullName evidence="3">Uncharacterized protein</fullName>
    </submittedName>
</protein>
<feature type="region of interest" description="Disordered" evidence="1">
    <location>
        <begin position="86"/>
        <end position="185"/>
    </location>
</feature>
<dbReference type="RefSeq" id="XP_056698300.1">
    <property type="nucleotide sequence ID" value="XM_056842322.1"/>
</dbReference>
<reference evidence="2" key="1">
    <citation type="journal article" date="2021" name="Nat. Commun.">
        <title>Genomic analyses provide insights into spinach domestication and the genetic basis of agronomic traits.</title>
        <authorList>
            <person name="Cai X."/>
            <person name="Sun X."/>
            <person name="Xu C."/>
            <person name="Sun H."/>
            <person name="Wang X."/>
            <person name="Ge C."/>
            <person name="Zhang Z."/>
            <person name="Wang Q."/>
            <person name="Fei Z."/>
            <person name="Jiao C."/>
            <person name="Wang Q."/>
        </authorList>
    </citation>
    <scope>NUCLEOTIDE SEQUENCE [LARGE SCALE GENOMIC DNA]</scope>
    <source>
        <strain evidence="2">cv. Varoflay</strain>
    </source>
</reference>
<feature type="compositionally biased region" description="Acidic residues" evidence="1">
    <location>
        <begin position="87"/>
        <end position="119"/>
    </location>
</feature>
<dbReference type="GeneID" id="110787125"/>
<sequence length="636" mass="73096">MAGTTLPLSSSLTSASVTSCEFEASCDFFWMVYKKGHIWWNKSWSFSMSEAFKDKPVPEANTSKRKKFQEPVVVEVEDDYVVMCSSDDNELSEYEEEEEGQEEDEEGYDEEEYATLEDEGVGKKKKKNQIKKKTYVKSRRIAYGQEEDEEEEYDQEDEEESEEEEHQVHKVMKKILKQPPLQKSRRDYIAEEYSLKKKQLKNKRPRGESDDEEEEGKVVKKKLVLNPKKKAKRIEKTEGREEKSHVKHKGITKRGKKKRVFVQVPIPVNAMSRGEYAKRHDVVVATQRENCDRKQPSVICRTDAFSKIIAGLDDSRRDCVREMGFGGLLDLKISKLPRQLCYWLMTRFDGVNSYLVAGDGNVMPISPSHWQYVFGLKNSGLSVPEKDDELPPGRVLQMAQKYGEKNSVRKNKYTILISNSTRVLQGPLDEQGKIKPLGSKCERTEFMENFMIVLLGQILCPSTDGGNMSTKLLGAVCIAKDAAKYNWCEFCHKWLLSYAINCQRKLEVQGYAAGTGGCVLFLLIFYLDRLCRVPVRWDEFPRLKVWTEEEVDKVKHQDRKPSEDYGRLTTLDVVYGEPHPLFGREGRKPIAEQVADIVMEKLGPVLQDLRRSARAVVETVIQPVIQQPNRGYKSSP</sequence>
<feature type="compositionally biased region" description="Basic residues" evidence="1">
    <location>
        <begin position="245"/>
        <end position="254"/>
    </location>
</feature>
<evidence type="ECO:0000313" key="2">
    <source>
        <dbReference type="Proteomes" id="UP000813463"/>
    </source>
</evidence>
<organism evidence="2 3">
    <name type="scientific">Spinacia oleracea</name>
    <name type="common">Spinach</name>
    <dbReference type="NCBI Taxonomy" id="3562"/>
    <lineage>
        <taxon>Eukaryota</taxon>
        <taxon>Viridiplantae</taxon>
        <taxon>Streptophyta</taxon>
        <taxon>Embryophyta</taxon>
        <taxon>Tracheophyta</taxon>
        <taxon>Spermatophyta</taxon>
        <taxon>Magnoliopsida</taxon>
        <taxon>eudicotyledons</taxon>
        <taxon>Gunneridae</taxon>
        <taxon>Pentapetalae</taxon>
        <taxon>Caryophyllales</taxon>
        <taxon>Chenopodiaceae</taxon>
        <taxon>Chenopodioideae</taxon>
        <taxon>Anserineae</taxon>
        <taxon>Spinacia</taxon>
    </lineage>
</organism>
<feature type="region of interest" description="Disordered" evidence="1">
    <location>
        <begin position="230"/>
        <end position="254"/>
    </location>
</feature>
<evidence type="ECO:0000256" key="1">
    <source>
        <dbReference type="SAM" id="MobiDB-lite"/>
    </source>
</evidence>
<evidence type="ECO:0000313" key="3">
    <source>
        <dbReference type="RefSeq" id="XP_056698300.1"/>
    </source>
</evidence>
<feature type="compositionally biased region" description="Acidic residues" evidence="1">
    <location>
        <begin position="145"/>
        <end position="165"/>
    </location>
</feature>